<keyword evidence="5" id="KW-0460">Magnesium</keyword>
<dbReference type="PANTHER" id="PTHR35901">
    <property type="entry name" value="RIBONUCLEASE VAPC3"/>
    <property type="match status" value="1"/>
</dbReference>
<comment type="cofactor">
    <cofactor evidence="5">
        <name>Mg(2+)</name>
        <dbReference type="ChEBI" id="CHEBI:18420"/>
    </cofactor>
</comment>
<comment type="function">
    <text evidence="5">Toxic component of a toxin-antitoxin (TA) system. An RNase.</text>
</comment>
<dbReference type="InterPro" id="IPR051619">
    <property type="entry name" value="TypeII_TA_RNase_PINc/VapC"/>
</dbReference>
<dbReference type="SUPFAM" id="SSF88723">
    <property type="entry name" value="PIN domain-like"/>
    <property type="match status" value="1"/>
</dbReference>
<evidence type="ECO:0000256" key="2">
    <source>
        <dbReference type="ARBA" id="ARBA00022722"/>
    </source>
</evidence>
<dbReference type="EC" id="3.1.-.-" evidence="5"/>
<keyword evidence="3 5" id="KW-0479">Metal-binding</keyword>
<evidence type="ECO:0000256" key="5">
    <source>
        <dbReference type="HAMAP-Rule" id="MF_00265"/>
    </source>
</evidence>
<evidence type="ECO:0000256" key="3">
    <source>
        <dbReference type="ARBA" id="ARBA00022723"/>
    </source>
</evidence>
<dbReference type="InterPro" id="IPR022907">
    <property type="entry name" value="VapC_family"/>
</dbReference>
<feature type="binding site" evidence="5">
    <location>
        <position position="6"/>
    </location>
    <ligand>
        <name>Mg(2+)</name>
        <dbReference type="ChEBI" id="CHEBI:18420"/>
    </ligand>
</feature>
<dbReference type="InterPro" id="IPR029060">
    <property type="entry name" value="PIN-like_dom_sf"/>
</dbReference>
<dbReference type="Proteomes" id="UP001156921">
    <property type="component" value="Unassembled WGS sequence"/>
</dbReference>
<accession>A0ABQ6BG39</accession>
<dbReference type="HAMAP" id="MF_00265">
    <property type="entry name" value="VapC_Nob1"/>
    <property type="match status" value="1"/>
</dbReference>
<keyword evidence="1 5" id="KW-1277">Toxin-antitoxin system</keyword>
<feature type="domain" description="PIN" evidence="6">
    <location>
        <begin position="4"/>
        <end position="131"/>
    </location>
</feature>
<keyword evidence="4 5" id="KW-0378">Hydrolase</keyword>
<proteinExistence type="inferred from homology"/>
<protein>
    <recommendedName>
        <fullName evidence="5">Ribonuclease VapC</fullName>
        <shortName evidence="5">RNase VapC</shortName>
        <ecNumber evidence="5">3.1.-.-</ecNumber>
    </recommendedName>
    <alternativeName>
        <fullName evidence="5">Toxin VapC</fullName>
    </alternativeName>
</protein>
<keyword evidence="5" id="KW-0800">Toxin</keyword>
<sequence>MNAYLDASILVSILLEEPSSVQVIETLARREDTALLVSDLAATEVSSAVSLRVRRGEDTAESGQIRLRSFDRWCDDLTRPVEMLPDDIRSAGQIVRMFDLGLRAPDAIHAAVARRLGASLFTLDRQLARAAVALDITLMQPVSDTQEIP</sequence>
<keyword evidence="8" id="KW-1185">Reference proteome</keyword>
<dbReference type="PANTHER" id="PTHR35901:SF1">
    <property type="entry name" value="EXONUCLEASE VAPC9"/>
    <property type="match status" value="1"/>
</dbReference>
<dbReference type="Gene3D" id="3.40.50.1010">
    <property type="entry name" value="5'-nuclease"/>
    <property type="match status" value="1"/>
</dbReference>
<comment type="similarity">
    <text evidence="5">Belongs to the PINc/VapC protein family.</text>
</comment>
<name>A0ABQ6BG39_9CAUL</name>
<dbReference type="RefSeq" id="WP_284221631.1">
    <property type="nucleotide sequence ID" value="NZ_BSOY01000013.1"/>
</dbReference>
<dbReference type="EMBL" id="BSOY01000013">
    <property type="protein sequence ID" value="GLS00906.1"/>
    <property type="molecule type" value="Genomic_DNA"/>
</dbReference>
<evidence type="ECO:0000256" key="4">
    <source>
        <dbReference type="ARBA" id="ARBA00022801"/>
    </source>
</evidence>
<comment type="caution">
    <text evidence="7">The sequence shown here is derived from an EMBL/GenBank/DDBJ whole genome shotgun (WGS) entry which is preliminary data.</text>
</comment>
<evidence type="ECO:0000313" key="8">
    <source>
        <dbReference type="Proteomes" id="UP001156921"/>
    </source>
</evidence>
<evidence type="ECO:0000259" key="6">
    <source>
        <dbReference type="Pfam" id="PF01850"/>
    </source>
</evidence>
<dbReference type="CDD" id="cd09874">
    <property type="entry name" value="PIN_MT3492-like"/>
    <property type="match status" value="1"/>
</dbReference>
<organism evidence="7 8">
    <name type="scientific">Brevundimonas denitrificans</name>
    <dbReference type="NCBI Taxonomy" id="1443434"/>
    <lineage>
        <taxon>Bacteria</taxon>
        <taxon>Pseudomonadati</taxon>
        <taxon>Pseudomonadota</taxon>
        <taxon>Alphaproteobacteria</taxon>
        <taxon>Caulobacterales</taxon>
        <taxon>Caulobacteraceae</taxon>
        <taxon>Brevundimonas</taxon>
    </lineage>
</organism>
<dbReference type="Pfam" id="PF01850">
    <property type="entry name" value="PIN"/>
    <property type="match status" value="1"/>
</dbReference>
<reference evidence="8" key="1">
    <citation type="journal article" date="2019" name="Int. J. Syst. Evol. Microbiol.">
        <title>The Global Catalogue of Microorganisms (GCM) 10K type strain sequencing project: providing services to taxonomists for standard genome sequencing and annotation.</title>
        <authorList>
            <consortium name="The Broad Institute Genomics Platform"/>
            <consortium name="The Broad Institute Genome Sequencing Center for Infectious Disease"/>
            <person name="Wu L."/>
            <person name="Ma J."/>
        </authorList>
    </citation>
    <scope>NUCLEOTIDE SEQUENCE [LARGE SCALE GENOMIC DNA]</scope>
    <source>
        <strain evidence="8">NBRC 110107</strain>
    </source>
</reference>
<evidence type="ECO:0000313" key="7">
    <source>
        <dbReference type="EMBL" id="GLS00906.1"/>
    </source>
</evidence>
<dbReference type="InterPro" id="IPR002716">
    <property type="entry name" value="PIN_dom"/>
</dbReference>
<gene>
    <name evidence="5" type="primary">vapC</name>
    <name evidence="7" type="ORF">GCM10007859_09160</name>
</gene>
<evidence type="ECO:0000256" key="1">
    <source>
        <dbReference type="ARBA" id="ARBA00022649"/>
    </source>
</evidence>
<keyword evidence="2 5" id="KW-0540">Nuclease</keyword>
<feature type="binding site" evidence="5">
    <location>
        <position position="106"/>
    </location>
    <ligand>
        <name>Mg(2+)</name>
        <dbReference type="ChEBI" id="CHEBI:18420"/>
    </ligand>
</feature>